<evidence type="ECO:0008006" key="4">
    <source>
        <dbReference type="Google" id="ProtNLM"/>
    </source>
</evidence>
<gene>
    <name evidence="2" type="ORF">OCTVUL_1B021746</name>
</gene>
<feature type="compositionally biased region" description="Polar residues" evidence="1">
    <location>
        <begin position="1113"/>
        <end position="1122"/>
    </location>
</feature>
<feature type="region of interest" description="Disordered" evidence="1">
    <location>
        <begin position="1098"/>
        <end position="1143"/>
    </location>
</feature>
<feature type="compositionally biased region" description="Polar residues" evidence="1">
    <location>
        <begin position="790"/>
        <end position="805"/>
    </location>
</feature>
<name>A0AA36ATK8_OCTVU</name>
<feature type="compositionally biased region" description="Low complexity" evidence="1">
    <location>
        <begin position="1099"/>
        <end position="1112"/>
    </location>
</feature>
<keyword evidence="3" id="KW-1185">Reference proteome</keyword>
<dbReference type="PANTHER" id="PTHR13594">
    <property type="entry name" value="CENTRIOLAR COILED-COIL PROTEIN OF 110 KDA"/>
    <property type="match status" value="1"/>
</dbReference>
<feature type="compositionally biased region" description="Polar residues" evidence="1">
    <location>
        <begin position="175"/>
        <end position="212"/>
    </location>
</feature>
<feature type="compositionally biased region" description="Polar residues" evidence="1">
    <location>
        <begin position="1130"/>
        <end position="1143"/>
    </location>
</feature>
<dbReference type="AlphaFoldDB" id="A0AA36ATK8"/>
<organism evidence="2 3">
    <name type="scientific">Octopus vulgaris</name>
    <name type="common">Common octopus</name>
    <dbReference type="NCBI Taxonomy" id="6645"/>
    <lineage>
        <taxon>Eukaryota</taxon>
        <taxon>Metazoa</taxon>
        <taxon>Spiralia</taxon>
        <taxon>Lophotrochozoa</taxon>
        <taxon>Mollusca</taxon>
        <taxon>Cephalopoda</taxon>
        <taxon>Coleoidea</taxon>
        <taxon>Octopodiformes</taxon>
        <taxon>Octopoda</taxon>
        <taxon>Incirrata</taxon>
        <taxon>Octopodidae</taxon>
        <taxon>Octopus</taxon>
    </lineage>
</organism>
<accession>A0AA36ATK8</accession>
<proteinExistence type="predicted"/>
<evidence type="ECO:0000313" key="3">
    <source>
        <dbReference type="Proteomes" id="UP001162480"/>
    </source>
</evidence>
<dbReference type="GO" id="GO:0032465">
    <property type="term" value="P:regulation of cytokinesis"/>
    <property type="evidence" value="ECO:0007669"/>
    <property type="project" value="InterPro"/>
</dbReference>
<dbReference type="Proteomes" id="UP001162480">
    <property type="component" value="Chromosome 4"/>
</dbReference>
<protein>
    <recommendedName>
        <fullName evidence="4">Centriolar coiled-coil protein of 110 kDa</fullName>
    </recommendedName>
</protein>
<dbReference type="GO" id="GO:0005814">
    <property type="term" value="C:centriole"/>
    <property type="evidence" value="ECO:0007669"/>
    <property type="project" value="InterPro"/>
</dbReference>
<reference evidence="2" key="1">
    <citation type="submission" date="2023-08" db="EMBL/GenBank/DDBJ databases">
        <authorList>
            <person name="Alioto T."/>
            <person name="Alioto T."/>
            <person name="Gomez Garrido J."/>
        </authorList>
    </citation>
    <scope>NUCLEOTIDE SEQUENCE</scope>
</reference>
<dbReference type="GO" id="GO:1903723">
    <property type="term" value="P:negative regulation of centriole elongation"/>
    <property type="evidence" value="ECO:0007669"/>
    <property type="project" value="TreeGrafter"/>
</dbReference>
<dbReference type="GO" id="GO:0032053">
    <property type="term" value="P:ciliary basal body organization"/>
    <property type="evidence" value="ECO:0007669"/>
    <property type="project" value="TreeGrafter"/>
</dbReference>
<feature type="region of interest" description="Disordered" evidence="1">
    <location>
        <begin position="790"/>
        <end position="809"/>
    </location>
</feature>
<feature type="region of interest" description="Disordered" evidence="1">
    <location>
        <begin position="174"/>
        <end position="238"/>
    </location>
</feature>
<feature type="region of interest" description="Disordered" evidence="1">
    <location>
        <begin position="137"/>
        <end position="160"/>
    </location>
</feature>
<dbReference type="InterPro" id="IPR033207">
    <property type="entry name" value="CCP110"/>
</dbReference>
<evidence type="ECO:0000313" key="2">
    <source>
        <dbReference type="EMBL" id="CAI9722086.1"/>
    </source>
</evidence>
<dbReference type="GO" id="GO:0007099">
    <property type="term" value="P:centriole replication"/>
    <property type="evidence" value="ECO:0007669"/>
    <property type="project" value="InterPro"/>
</dbReference>
<dbReference type="PANTHER" id="PTHR13594:SF1">
    <property type="entry name" value="CENTRIOLAR COILED-COIL PROTEIN OF 110 KDA"/>
    <property type="match status" value="1"/>
</dbReference>
<dbReference type="Pfam" id="PF16025">
    <property type="entry name" value="CaM_bind"/>
    <property type="match status" value="1"/>
</dbReference>
<dbReference type="EMBL" id="OX597817">
    <property type="protein sequence ID" value="CAI9722086.1"/>
    <property type="molecule type" value="Genomic_DNA"/>
</dbReference>
<sequence>MALAGQHNLTDAEEIQNRYSDLLSQIPKLLTQIGEHVLSPTNPSENVSSSSKCYVSCIKINGVPILPPILTEAEREEMRRYRDEAVRRMQQRNQRKRTLTDTSASINSSTVAENISNPLLEHDRTALFHDNITIPGCVPEEDKSSDNLQQSSFPEEELVPQLSHELIPPKDEISFQENRGQTNLNSPTENRAETILNSPTENRAETILNSPTENREETNLNSPTENREEANSSSPSSKLRYCDNLLITSSLSDLGSLEEGSLPTEMNGIPLTSRYEQQITKDLSTLIKHLPDNCSSDNSDFSDFISVSNFDLICESSELDKENPPVTKSSSDEPVICSFLSNMKPSTSDSSLHLPNDASQNVLRAPIFLTDENGLELHALPAENQSSMQTSINKEQGWIMTSPLIAYVTKKRPETVGMSSNSSQKPIKIQQAANATFTIDPEDDGEEGQLVRPVISGHQDSLGADVCQTDYSNNSVSPKAKLNQSCNNNNNNINNNNSVQVHSSNQEQIFTNYQNTNPAVLPANLNISCNSSKRDKTFIAASSNESKSEDDEPKMLLSFLSSPHNLSLEDHFSDDSLDELLFGIDKIGFVPRKDGDGSDLKDLSNPVKTGAINKKCNSKQPAKAQTILPTKSIPTNFTTVTTHSSHNLPVSTATTAMADVPNPSEVCSLAEISYLDSTANYLNPAEKEMTKTSPSLIPKYCNNSIIRRGSYTLGEPSVDLRKYLNSSIHNSHEDKDADNNSSCSDSDKIPSYEAFQSQLLKKNSENVSPSLISFEIDSFKSEQQSASVNEVEITSSNSSKHSTPVTKEKIPRNSILENIPLSAASCQSDYSPLNTSRKKSPIKKKEDKCNMNTSTLYHTQNGLETSAFNASNSPGQSAVLASSELFDWEDVFEDELRSFFSDKRQSFMKMQQQFREYEEQFEEEYQRTLDSMKKSRRWPKELTPDTSIFIPKTDIPANQTGEQALLNHQRTPESSTSQRKSYKLVQTDQDPASVICAAIKGFLTRKLLSCPKVEALRKTIDECLKLLSETHGSSNLNLITRLNNQLDAARLDIYDIFFEMTTQERMNIIHQSRILAARKLQARPQQISSATRKYLMRKSQINQSQSVSSSLSDKPNTRNNSKLYPIPSLVQPTRSTTRKISSQPIPKNRIVSVAGKMAATRFVSTKVKDVPSVKIASSKPWH</sequence>
<evidence type="ECO:0000256" key="1">
    <source>
        <dbReference type="SAM" id="MobiDB-lite"/>
    </source>
</evidence>